<feature type="transmembrane region" description="Helical" evidence="1">
    <location>
        <begin position="55"/>
        <end position="78"/>
    </location>
</feature>
<evidence type="ECO:0000313" key="2">
    <source>
        <dbReference type="EMBL" id="HDP15477.1"/>
    </source>
</evidence>
<reference evidence="2" key="1">
    <citation type="journal article" date="2020" name="mSystems">
        <title>Genome- and Community-Level Interaction Insights into Carbon Utilization and Element Cycling Functions of Hydrothermarchaeota in Hydrothermal Sediment.</title>
        <authorList>
            <person name="Zhou Z."/>
            <person name="Liu Y."/>
            <person name="Xu W."/>
            <person name="Pan J."/>
            <person name="Luo Z.H."/>
            <person name="Li M."/>
        </authorList>
    </citation>
    <scope>NUCLEOTIDE SEQUENCE [LARGE SCALE GENOMIC DNA]</scope>
    <source>
        <strain evidence="2">SpSt-116</strain>
    </source>
</reference>
<feature type="transmembrane region" description="Helical" evidence="1">
    <location>
        <begin position="148"/>
        <end position="172"/>
    </location>
</feature>
<keyword evidence="1" id="KW-0472">Membrane</keyword>
<proteinExistence type="predicted"/>
<organism evidence="2">
    <name type="scientific">Thermofilum adornatum</name>
    <dbReference type="NCBI Taxonomy" id="1365176"/>
    <lineage>
        <taxon>Archaea</taxon>
        <taxon>Thermoproteota</taxon>
        <taxon>Thermoprotei</taxon>
        <taxon>Thermofilales</taxon>
        <taxon>Thermofilaceae</taxon>
        <taxon>Thermofilum</taxon>
    </lineage>
</organism>
<dbReference type="Pfam" id="PF11667">
    <property type="entry name" value="DUF3267"/>
    <property type="match status" value="1"/>
</dbReference>
<sequence length="309" mass="33808">MIEAVMDKTPSCRIRLTDYLDAMFGMGAALATAWYLMVLALYPNALASLDLSPTAILPAILLTLALHEGIHALTLRLVGIRAMKLDLFEYPIQLRFPKQIRLRIPLGVGITIGEPVTRNKNLATLLSPLAISPALLLLAPHMDGLLRGVFVNVSLFNILSCSGDVTLTLLLLSTNRDTIIRDEGQALAVYGNCPPALFTRLLRSLGASGAVLFLMFIVVFPYLVLATFLSTSEQVINEVRSAQANITLYYDFYGLTSLRVDIWRTPSSYGFKNSYLPGPLFLTTTFAAALAVGIARYRNLTRKAGHTTS</sequence>
<feature type="transmembrane region" description="Helical" evidence="1">
    <location>
        <begin position="20"/>
        <end position="43"/>
    </location>
</feature>
<keyword evidence="1" id="KW-0812">Transmembrane</keyword>
<name>A0A7C1CDG2_9CREN</name>
<dbReference type="InterPro" id="IPR021683">
    <property type="entry name" value="DUF3267"/>
</dbReference>
<feature type="transmembrane region" description="Helical" evidence="1">
    <location>
        <begin position="275"/>
        <end position="295"/>
    </location>
</feature>
<dbReference type="AlphaFoldDB" id="A0A7C1CDG2"/>
<protein>
    <recommendedName>
        <fullName evidence="3">DUF3267 domain-containing protein</fullName>
    </recommendedName>
</protein>
<comment type="caution">
    <text evidence="2">The sequence shown here is derived from an EMBL/GenBank/DDBJ whole genome shotgun (WGS) entry which is preliminary data.</text>
</comment>
<evidence type="ECO:0000256" key="1">
    <source>
        <dbReference type="SAM" id="Phobius"/>
    </source>
</evidence>
<feature type="transmembrane region" description="Helical" evidence="1">
    <location>
        <begin position="122"/>
        <end position="142"/>
    </location>
</feature>
<keyword evidence="1" id="KW-1133">Transmembrane helix</keyword>
<accession>A0A7C1CDG2</accession>
<dbReference type="EMBL" id="DSAY01000123">
    <property type="protein sequence ID" value="HDP15477.1"/>
    <property type="molecule type" value="Genomic_DNA"/>
</dbReference>
<evidence type="ECO:0008006" key="3">
    <source>
        <dbReference type="Google" id="ProtNLM"/>
    </source>
</evidence>
<feature type="transmembrane region" description="Helical" evidence="1">
    <location>
        <begin position="210"/>
        <end position="229"/>
    </location>
</feature>
<gene>
    <name evidence="2" type="ORF">ENN26_06885</name>
</gene>